<name>A0A840CZJ0_9BACE</name>
<keyword evidence="3" id="KW-1185">Reference proteome</keyword>
<organism evidence="2 3">
    <name type="scientific">Bacteroides reticulotermitis</name>
    <dbReference type="NCBI Taxonomy" id="1133319"/>
    <lineage>
        <taxon>Bacteria</taxon>
        <taxon>Pseudomonadati</taxon>
        <taxon>Bacteroidota</taxon>
        <taxon>Bacteroidia</taxon>
        <taxon>Bacteroidales</taxon>
        <taxon>Bacteroidaceae</taxon>
        <taxon>Bacteroides</taxon>
    </lineage>
</organism>
<dbReference type="RefSeq" id="WP_044164033.1">
    <property type="nucleotide sequence ID" value="NZ_JACIER010000002.1"/>
</dbReference>
<dbReference type="AlphaFoldDB" id="A0A840CZJ0"/>
<feature type="chain" id="PRO_5032820932" evidence="1">
    <location>
        <begin position="24"/>
        <end position="1223"/>
    </location>
</feature>
<dbReference type="PROSITE" id="PS51257">
    <property type="entry name" value="PROKAR_LIPOPROTEIN"/>
    <property type="match status" value="1"/>
</dbReference>
<feature type="signal peptide" evidence="1">
    <location>
        <begin position="1"/>
        <end position="23"/>
    </location>
</feature>
<sequence>MNKKFLSVALFGALMATSIGTFTSCKDYDDDINGLQEQVDKSGSAISALQSQLTTLQTASEAAKSTADAAKKAADEARIAADAAKAAGDTAAADAATAKVKAEEAIAAAAKAKADAIDAAKKEVADLKTIMENALASKVNLTDFNAAIEAVNAKINGIQTDLGTLQNTVEGIDGKIVENANAIESAQDAITNLIAANVDLDTQLKALKEYAEATQDLATDNKEAIETAQGDIEAAQADIQKLWDQLTADKKELKGLIDANTSSVELLTQDLKATNASIETLKGDIEDKLDAVKKDIKGIQADIVDINNKIIAIEGNLASLHTLIVCRLTAITFAPDAFVGGVEAIIFNTLKYANIPANENSAIPTNYKLSSAALATASYHFNPASFKLKNADYGFIDRTAEIRGTRAAASKWVEIKGEPVLNVASGTVDFQLLRLNAHSTQPGSSQANIIALQATLKGDAIDAGESGAVVTSPYVRIEDDFLTADHVRISDKATLSTGNVAHYPITFNDAKTDKIWYIDMAYDKIFNLKEKIETCLANGIHTAFDIDAYNLKYKFSVATSAFNITSGNTTTNQQKWIECTDAKEGLFKATDFSKEAIGRTPILKVELVDASDNVVRRAFVKVQIGVDKSNDLTVGTSHDLVFLCNSTSATYELNEDYIRENVYRVITNGKETSLSHEEFWNMYEFEKSGVMKNGQAIGITAPAVVDGDTGTGTATKKIVWKFTHGQIGSVGSGAQLVGSVTVKNKLVSSEFPAHVTFKFTVNVTLPTYTLAKTENDIYWQKDGDKHLAFKVNVQVPNTQTSPASECLFNTSLPTAYSKYEVGFKPSNTCTENYFKVVKTFDNGVATSIVMSGVYVNNLDICLKKNNAAVEKALNSAKGLQAQVQHIYKLENGDELVVNEFLVNFIRPVNLNMPSGVTVVDAKTGGDIADFQWNGLLTDWRNEAIVASTWSWVDKVRSYWKRVCTPEFEYVDGHYVEITPAKLNVEYGEVSFVATTEVTMYTGEVVYEQQKRVAILGWVHDKNVTFEITDKKLSKSEVEAGLDAKLAAYKLTLGSNHRIASRVGDITYVESKVSQGQTIEYTYVKSIDYVPAVYEWVDGKYEMKPHVHTGRPTHEGSTYGETSGCWEWTKVSWTQPNWNAGQYWNFYGNFSNIVADVSKATTSLTYNGGKLPADATLVQVGNTVKYENVGAPIGYSFEIYIPATVTYGWGTTSSQLTITVNPVK</sequence>
<evidence type="ECO:0000313" key="2">
    <source>
        <dbReference type="EMBL" id="MBB4042814.1"/>
    </source>
</evidence>
<gene>
    <name evidence="2" type="ORF">GGR06_000579</name>
</gene>
<comment type="caution">
    <text evidence="2">The sequence shown here is derived from an EMBL/GenBank/DDBJ whole genome shotgun (WGS) entry which is preliminary data.</text>
</comment>
<evidence type="ECO:0000256" key="1">
    <source>
        <dbReference type="SAM" id="SignalP"/>
    </source>
</evidence>
<evidence type="ECO:0000313" key="3">
    <source>
        <dbReference type="Proteomes" id="UP000560658"/>
    </source>
</evidence>
<reference evidence="2" key="1">
    <citation type="submission" date="2020-08" db="EMBL/GenBank/DDBJ databases">
        <title>Genomic Encyclopedia of Type Strains, Phase IV (KMG-IV): sequencing the most valuable type-strain genomes for metagenomic binning, comparative biology and taxonomic classification.</title>
        <authorList>
            <person name="Goeker M."/>
        </authorList>
    </citation>
    <scope>NUCLEOTIDE SEQUENCE [LARGE SCALE GENOMIC DNA]</scope>
    <source>
        <strain evidence="2">DSM 105720</strain>
    </source>
</reference>
<dbReference type="Gene3D" id="1.10.287.1490">
    <property type="match status" value="1"/>
</dbReference>
<proteinExistence type="predicted"/>
<protein>
    <submittedName>
        <fullName evidence="2">Archaellum component FlaC</fullName>
    </submittedName>
</protein>
<dbReference type="EMBL" id="JACIER010000002">
    <property type="protein sequence ID" value="MBB4042814.1"/>
    <property type="molecule type" value="Genomic_DNA"/>
</dbReference>
<dbReference type="Proteomes" id="UP000560658">
    <property type="component" value="Unassembled WGS sequence"/>
</dbReference>
<accession>A0A840CZJ0</accession>
<keyword evidence="1" id="KW-0732">Signal</keyword>